<gene>
    <name evidence="7" type="ORF">GCM10009533_50970</name>
</gene>
<evidence type="ECO:0000256" key="3">
    <source>
        <dbReference type="ARBA" id="ARBA00023004"/>
    </source>
</evidence>
<comment type="similarity">
    <text evidence="4">Belongs to the cyclic nucleotide phosphodiesterase class-III family.</text>
</comment>
<evidence type="ECO:0000256" key="2">
    <source>
        <dbReference type="ARBA" id="ARBA00022801"/>
    </source>
</evidence>
<keyword evidence="1" id="KW-0479">Metal-binding</keyword>
<dbReference type="Gene3D" id="3.60.21.40">
    <property type="entry name" value="GpdQ, catalytic alpha/beta sandwich domain"/>
    <property type="match status" value="1"/>
</dbReference>
<keyword evidence="3" id="KW-0408">Iron</keyword>
<comment type="caution">
    <text evidence="7">The sequence shown here is derived from an EMBL/GenBank/DDBJ whole genome shotgun (WGS) entry which is preliminary data.</text>
</comment>
<sequence length="253" mass="26495">MAIAHLSDPHTTTGAQGDESVERLRRGLDCVRALDRLPDCVVITGDVADGGHRQEYEAVRAVIADFPVPVHLTTGNHDDPRGLAEVFGGTDVLGGAREARYAVDYPGFTLVALDSHMPGSPGGRLGADQLAWLDDVLARRPDVPAVVCVHHPPVAVGIPYLDGMGMEDAAEFAGVIARHRNVARVLAGHVHRAVVADFAGATLTTAPSTHIQIGFTTGEDVPPLHADPASFLLHLIDGASAVTHTLPIPPATG</sequence>
<dbReference type="InterPro" id="IPR004843">
    <property type="entry name" value="Calcineurin-like_PHP"/>
</dbReference>
<feature type="domain" description="Calcineurin-like phosphoesterase" evidence="6">
    <location>
        <begin position="1"/>
        <end position="192"/>
    </location>
</feature>
<dbReference type="PANTHER" id="PTHR42988">
    <property type="entry name" value="PHOSPHOHYDROLASE"/>
    <property type="match status" value="1"/>
</dbReference>
<evidence type="ECO:0000256" key="1">
    <source>
        <dbReference type="ARBA" id="ARBA00022723"/>
    </source>
</evidence>
<protein>
    <submittedName>
        <fullName evidence="7">Phosphodiesterase</fullName>
    </submittedName>
</protein>
<reference evidence="7 8" key="1">
    <citation type="journal article" date="2019" name="Int. J. Syst. Evol. Microbiol.">
        <title>The Global Catalogue of Microorganisms (GCM) 10K type strain sequencing project: providing services to taxonomists for standard genome sequencing and annotation.</title>
        <authorList>
            <consortium name="The Broad Institute Genomics Platform"/>
            <consortium name="The Broad Institute Genome Sequencing Center for Infectious Disease"/>
            <person name="Wu L."/>
            <person name="Ma J."/>
        </authorList>
    </citation>
    <scope>NUCLEOTIDE SEQUENCE [LARGE SCALE GENOMIC DNA]</scope>
    <source>
        <strain evidence="7 8">JCM 10303</strain>
    </source>
</reference>
<dbReference type="Pfam" id="PF00149">
    <property type="entry name" value="Metallophos"/>
    <property type="match status" value="1"/>
</dbReference>
<dbReference type="Proteomes" id="UP001500729">
    <property type="component" value="Unassembled WGS sequence"/>
</dbReference>
<proteinExistence type="inferred from homology"/>
<evidence type="ECO:0000313" key="8">
    <source>
        <dbReference type="Proteomes" id="UP001500729"/>
    </source>
</evidence>
<evidence type="ECO:0000256" key="4">
    <source>
        <dbReference type="ARBA" id="ARBA00025742"/>
    </source>
</evidence>
<dbReference type="CDD" id="cd07402">
    <property type="entry name" value="MPP_GpdQ"/>
    <property type="match status" value="1"/>
</dbReference>
<dbReference type="Gene3D" id="3.30.750.180">
    <property type="entry name" value="GpdQ, beta-strand dimerisation domain"/>
    <property type="match status" value="1"/>
</dbReference>
<feature type="region of interest" description="Disordered" evidence="5">
    <location>
        <begin position="1"/>
        <end position="20"/>
    </location>
</feature>
<dbReference type="InterPro" id="IPR042281">
    <property type="entry name" value="GpdQ_beta-strand"/>
</dbReference>
<evidence type="ECO:0000313" key="7">
    <source>
        <dbReference type="EMBL" id="GAA0545887.1"/>
    </source>
</evidence>
<keyword evidence="2" id="KW-0378">Hydrolase</keyword>
<dbReference type="InterPro" id="IPR050884">
    <property type="entry name" value="CNP_phosphodiesterase-III"/>
</dbReference>
<evidence type="ECO:0000256" key="5">
    <source>
        <dbReference type="SAM" id="MobiDB-lite"/>
    </source>
</evidence>
<dbReference type="InterPro" id="IPR042283">
    <property type="entry name" value="GpdQ_catalytic"/>
</dbReference>
<dbReference type="SUPFAM" id="SSF56300">
    <property type="entry name" value="Metallo-dependent phosphatases"/>
    <property type="match status" value="1"/>
</dbReference>
<organism evidence="7 8">
    <name type="scientific">Saccharopolyspora erythraea</name>
    <name type="common">Streptomyces erythraeus</name>
    <dbReference type="NCBI Taxonomy" id="1836"/>
    <lineage>
        <taxon>Bacteria</taxon>
        <taxon>Bacillati</taxon>
        <taxon>Actinomycetota</taxon>
        <taxon>Actinomycetes</taxon>
        <taxon>Pseudonocardiales</taxon>
        <taxon>Pseudonocardiaceae</taxon>
        <taxon>Saccharopolyspora</taxon>
    </lineage>
</organism>
<dbReference type="PANTHER" id="PTHR42988:SF2">
    <property type="entry name" value="CYCLIC NUCLEOTIDE PHOSPHODIESTERASE CBUA0032-RELATED"/>
    <property type="match status" value="1"/>
</dbReference>
<name>A0ABN1DLF7_SACER</name>
<dbReference type="EMBL" id="BAAAGS010000040">
    <property type="protein sequence ID" value="GAA0545887.1"/>
    <property type="molecule type" value="Genomic_DNA"/>
</dbReference>
<accession>A0ABN1DLF7</accession>
<dbReference type="InterPro" id="IPR026575">
    <property type="entry name" value="GpdQ/CpdA-like"/>
</dbReference>
<keyword evidence="8" id="KW-1185">Reference proteome</keyword>
<evidence type="ECO:0000259" key="6">
    <source>
        <dbReference type="Pfam" id="PF00149"/>
    </source>
</evidence>
<dbReference type="InterPro" id="IPR029052">
    <property type="entry name" value="Metallo-depent_PP-like"/>
</dbReference>